<keyword evidence="3" id="KW-1185">Reference proteome</keyword>
<dbReference type="Pfam" id="PF19660">
    <property type="entry name" value="DUF6163"/>
    <property type="match status" value="1"/>
</dbReference>
<dbReference type="Proteomes" id="UP001229244">
    <property type="component" value="Unassembled WGS sequence"/>
</dbReference>
<evidence type="ECO:0000313" key="2">
    <source>
        <dbReference type="EMBL" id="MDQ0316059.1"/>
    </source>
</evidence>
<keyword evidence="1" id="KW-0812">Transmembrane</keyword>
<feature type="transmembrane region" description="Helical" evidence="1">
    <location>
        <begin position="87"/>
        <end position="107"/>
    </location>
</feature>
<feature type="transmembrane region" description="Helical" evidence="1">
    <location>
        <begin position="113"/>
        <end position="131"/>
    </location>
</feature>
<feature type="transmembrane region" description="Helical" evidence="1">
    <location>
        <begin position="60"/>
        <end position="80"/>
    </location>
</feature>
<feature type="transmembrane region" description="Helical" evidence="1">
    <location>
        <begin position="22"/>
        <end position="54"/>
    </location>
</feature>
<dbReference type="InterPro" id="IPR046161">
    <property type="entry name" value="DUF6163"/>
</dbReference>
<protein>
    <submittedName>
        <fullName evidence="2">Uncharacterized protein</fullName>
    </submittedName>
</protein>
<gene>
    <name evidence="2" type="ORF">J2S73_002516</name>
</gene>
<proteinExistence type="predicted"/>
<organism evidence="2 3">
    <name type="scientific">Amorphus orientalis</name>
    <dbReference type="NCBI Taxonomy" id="649198"/>
    <lineage>
        <taxon>Bacteria</taxon>
        <taxon>Pseudomonadati</taxon>
        <taxon>Pseudomonadota</taxon>
        <taxon>Alphaproteobacteria</taxon>
        <taxon>Hyphomicrobiales</taxon>
        <taxon>Amorphaceae</taxon>
        <taxon>Amorphus</taxon>
    </lineage>
</organism>
<dbReference type="EMBL" id="JAUSUL010000002">
    <property type="protein sequence ID" value="MDQ0316059.1"/>
    <property type="molecule type" value="Genomic_DNA"/>
</dbReference>
<keyword evidence="1" id="KW-1133">Transmembrane helix</keyword>
<dbReference type="RefSeq" id="WP_306885885.1">
    <property type="nucleotide sequence ID" value="NZ_JAUSUL010000002.1"/>
</dbReference>
<keyword evidence="1" id="KW-0472">Membrane</keyword>
<evidence type="ECO:0000256" key="1">
    <source>
        <dbReference type="SAM" id="Phobius"/>
    </source>
</evidence>
<accession>A0AAE3VNU5</accession>
<name>A0AAE3VNU5_9HYPH</name>
<evidence type="ECO:0000313" key="3">
    <source>
        <dbReference type="Proteomes" id="UP001229244"/>
    </source>
</evidence>
<reference evidence="2" key="1">
    <citation type="submission" date="2023-07" db="EMBL/GenBank/DDBJ databases">
        <title>Genomic Encyclopedia of Type Strains, Phase IV (KMG-IV): sequencing the most valuable type-strain genomes for metagenomic binning, comparative biology and taxonomic classification.</title>
        <authorList>
            <person name="Goeker M."/>
        </authorList>
    </citation>
    <scope>NUCLEOTIDE SEQUENCE</scope>
    <source>
        <strain evidence="2">DSM 21202</strain>
    </source>
</reference>
<sequence>MIDIEALKVDSRKFSWRTVMTVYMRVLSVLWLLAGVVIWARIIGIAQFGGIWFWELPVEIQVAAVYFAVLSLVAGVGLWLTVSWGTVLWLLAAASQIIFHTVMTDMFGSNTPAVIGNVLTVLAYLGLVFLMEREESK</sequence>
<comment type="caution">
    <text evidence="2">The sequence shown here is derived from an EMBL/GenBank/DDBJ whole genome shotgun (WGS) entry which is preliminary data.</text>
</comment>
<dbReference type="AlphaFoldDB" id="A0AAE3VNU5"/>